<evidence type="ECO:0000256" key="6">
    <source>
        <dbReference type="SAM" id="Phobius"/>
    </source>
</evidence>
<feature type="transmembrane region" description="Helical" evidence="6">
    <location>
        <begin position="407"/>
        <end position="432"/>
    </location>
</feature>
<feature type="transmembrane region" description="Helical" evidence="6">
    <location>
        <begin position="333"/>
        <end position="351"/>
    </location>
</feature>
<feature type="transmembrane region" description="Helical" evidence="6">
    <location>
        <begin position="5"/>
        <end position="21"/>
    </location>
</feature>
<protein>
    <submittedName>
        <fullName evidence="8">ComEC/Rec2 family competence protein</fullName>
    </submittedName>
</protein>
<feature type="transmembrane region" description="Helical" evidence="6">
    <location>
        <begin position="57"/>
        <end position="73"/>
    </location>
</feature>
<dbReference type="PANTHER" id="PTHR30619">
    <property type="entry name" value="DNA INTERNALIZATION/COMPETENCE PROTEIN COMEC/REC2"/>
    <property type="match status" value="1"/>
</dbReference>
<evidence type="ECO:0000259" key="7">
    <source>
        <dbReference type="Pfam" id="PF03772"/>
    </source>
</evidence>
<evidence type="ECO:0000256" key="1">
    <source>
        <dbReference type="ARBA" id="ARBA00004651"/>
    </source>
</evidence>
<dbReference type="AlphaFoldDB" id="A0A9D1IF89"/>
<comment type="caution">
    <text evidence="8">The sequence shown here is derived from an EMBL/GenBank/DDBJ whole genome shotgun (WGS) entry which is preliminary data.</text>
</comment>
<sequence length="730" mass="76247">MVRPFCVIGFSMLFTLFVLGTDASAKAVGAVLCAALIAFALSLAFRASRRDRTLPTAFAAVALSALLLFAAAARQAKTAAFFDGREMQVRGVLAELPFREDGRYYYVLRLDTANGTRCSEQLRLVTNAPLDLTPADRITCTAETFLLGGGSDEVLEYYRTGGLTVGAYPVGAVTIEPGVRTDLSGRILQLRERLTNALLSALPGDNGALLAAIAFGSDDALPGRVNNAFRAVGVSHILVVSGLHLTVWTMLLFAVFRQLGLRRRLSAAVGIGFVCFFTVLTGGAPSILRAAVMLCMVYAAEFFKRESDAFNAIGLALTGMLAVNPYAARSLSLLLSVFATLGILLCAEPLTKALSRPFSRVSFPAARRLLSALASAVAVTASAGVFTLPVQLWAVGSLSLATLPANLLMLTAGNAAMVLGSLGGALAQVGVLDAPVLFLAGQTARYMIAGAEALCGLPGVLMPIGSDFSKLLLALAFFGAAAVLLLRRPNKRAVQVCAGLLCGVFLVGNIGMSLHTRGVLRLAVASVGDGAGIVLSCRGETVVLGCGGDYFADSEIYAILSKYGATGIDALVLPGGGTHVSSGAVPLGERLPVRTLYYAPELDAETLPVGEEKVPVTRSVLRFADDTLTVAVQAAGAYRYAEILYGGFRAIVSFTPENDFRGDAAALLICAGEMSKNTDAADFSLTVLSTADSADADFPALRSGTVCTTAENGSISVLVYPDGAFEYERM</sequence>
<keyword evidence="4 6" id="KW-1133">Transmembrane helix</keyword>
<feature type="transmembrane region" description="Helical" evidence="6">
    <location>
        <begin position="234"/>
        <end position="256"/>
    </location>
</feature>
<evidence type="ECO:0000256" key="5">
    <source>
        <dbReference type="ARBA" id="ARBA00023136"/>
    </source>
</evidence>
<dbReference type="InterPro" id="IPR004477">
    <property type="entry name" value="ComEC_N"/>
</dbReference>
<feature type="transmembrane region" description="Helical" evidence="6">
    <location>
        <begin position="493"/>
        <end position="512"/>
    </location>
</feature>
<dbReference type="GO" id="GO:0005886">
    <property type="term" value="C:plasma membrane"/>
    <property type="evidence" value="ECO:0007669"/>
    <property type="project" value="UniProtKB-SubCell"/>
</dbReference>
<reference evidence="8" key="2">
    <citation type="journal article" date="2021" name="PeerJ">
        <title>Extensive microbial diversity within the chicken gut microbiome revealed by metagenomics and culture.</title>
        <authorList>
            <person name="Gilroy R."/>
            <person name="Ravi A."/>
            <person name="Getino M."/>
            <person name="Pursley I."/>
            <person name="Horton D.L."/>
            <person name="Alikhan N.F."/>
            <person name="Baker D."/>
            <person name="Gharbi K."/>
            <person name="Hall N."/>
            <person name="Watson M."/>
            <person name="Adriaenssens E.M."/>
            <person name="Foster-Nyarko E."/>
            <person name="Jarju S."/>
            <person name="Secka A."/>
            <person name="Antonio M."/>
            <person name="Oren A."/>
            <person name="Chaudhuri R.R."/>
            <person name="La Ragione R."/>
            <person name="Hildebrand F."/>
            <person name="Pallen M.J."/>
        </authorList>
    </citation>
    <scope>NUCLEOTIDE SEQUENCE</scope>
    <source>
        <strain evidence="8">ChiGjej1B1-19959</strain>
    </source>
</reference>
<dbReference type="Pfam" id="PF03772">
    <property type="entry name" value="Competence"/>
    <property type="match status" value="1"/>
</dbReference>
<dbReference type="EMBL" id="DVMW01000024">
    <property type="protein sequence ID" value="HIU35581.1"/>
    <property type="molecule type" value="Genomic_DNA"/>
</dbReference>
<proteinExistence type="predicted"/>
<comment type="subcellular location">
    <subcellularLocation>
        <location evidence="1">Cell membrane</location>
        <topology evidence="1">Multi-pass membrane protein</topology>
    </subcellularLocation>
</comment>
<reference evidence="8" key="1">
    <citation type="submission" date="2020-10" db="EMBL/GenBank/DDBJ databases">
        <authorList>
            <person name="Gilroy R."/>
        </authorList>
    </citation>
    <scope>NUCLEOTIDE SEQUENCE</scope>
    <source>
        <strain evidence="8">ChiGjej1B1-19959</strain>
    </source>
</reference>
<feature type="transmembrane region" description="Helical" evidence="6">
    <location>
        <begin position="372"/>
        <end position="395"/>
    </location>
</feature>
<feature type="transmembrane region" description="Helical" evidence="6">
    <location>
        <begin position="27"/>
        <end position="45"/>
    </location>
</feature>
<feature type="transmembrane region" description="Helical" evidence="6">
    <location>
        <begin position="468"/>
        <end position="486"/>
    </location>
</feature>
<keyword evidence="2" id="KW-1003">Cell membrane</keyword>
<evidence type="ECO:0000256" key="2">
    <source>
        <dbReference type="ARBA" id="ARBA00022475"/>
    </source>
</evidence>
<evidence type="ECO:0000256" key="4">
    <source>
        <dbReference type="ARBA" id="ARBA00022989"/>
    </source>
</evidence>
<dbReference type="PANTHER" id="PTHR30619:SF1">
    <property type="entry name" value="RECOMBINATION PROTEIN 2"/>
    <property type="match status" value="1"/>
</dbReference>
<evidence type="ECO:0000256" key="3">
    <source>
        <dbReference type="ARBA" id="ARBA00022692"/>
    </source>
</evidence>
<accession>A0A9D1IF89</accession>
<gene>
    <name evidence="8" type="ORF">IAC53_03115</name>
</gene>
<feature type="transmembrane region" description="Helical" evidence="6">
    <location>
        <begin position="263"/>
        <end position="280"/>
    </location>
</feature>
<name>A0A9D1IF89_9FIRM</name>
<dbReference type="Proteomes" id="UP000824071">
    <property type="component" value="Unassembled WGS sequence"/>
</dbReference>
<dbReference type="NCBIfam" id="TIGR00360">
    <property type="entry name" value="ComEC_N-term"/>
    <property type="match status" value="1"/>
</dbReference>
<keyword evidence="5 6" id="KW-0472">Membrane</keyword>
<keyword evidence="3 6" id="KW-0812">Transmembrane</keyword>
<organism evidence="8 9">
    <name type="scientific">Candidatus Fimenecus excrementigallinarum</name>
    <dbReference type="NCBI Taxonomy" id="2840816"/>
    <lineage>
        <taxon>Bacteria</taxon>
        <taxon>Bacillati</taxon>
        <taxon>Bacillota</taxon>
        <taxon>Clostridia</taxon>
        <taxon>Candidatus Fimenecus</taxon>
    </lineage>
</organism>
<evidence type="ECO:0000313" key="8">
    <source>
        <dbReference type="EMBL" id="HIU35581.1"/>
    </source>
</evidence>
<feature type="domain" description="ComEC/Rec2-related protein" evidence="7">
    <location>
        <begin position="214"/>
        <end position="487"/>
    </location>
</feature>
<evidence type="ECO:0000313" key="9">
    <source>
        <dbReference type="Proteomes" id="UP000824071"/>
    </source>
</evidence>
<dbReference type="InterPro" id="IPR052159">
    <property type="entry name" value="Competence_DNA_uptake"/>
</dbReference>